<evidence type="ECO:0000313" key="2">
    <source>
        <dbReference type="EMBL" id="PIS06259.1"/>
    </source>
</evidence>
<gene>
    <name evidence="2" type="ORF">COT80_01660</name>
</gene>
<comment type="caution">
    <text evidence="2">The sequence shown here is derived from an EMBL/GenBank/DDBJ whole genome shotgun (WGS) entry which is preliminary data.</text>
</comment>
<evidence type="ECO:0000313" key="3">
    <source>
        <dbReference type="Proteomes" id="UP000229056"/>
    </source>
</evidence>
<keyword evidence="1" id="KW-0812">Transmembrane</keyword>
<organism evidence="2 3">
    <name type="scientific">Candidatus Buchananbacteria bacterium CG10_big_fil_rev_8_21_14_0_10_33_19</name>
    <dbReference type="NCBI Taxonomy" id="1974525"/>
    <lineage>
        <taxon>Bacteria</taxon>
        <taxon>Candidatus Buchananiibacteriota</taxon>
    </lineage>
</organism>
<sequence>MSDNLAHKLNSYNFNNQSSVTNVKDNSFNSNSPQLTIDRLKHQSKNTDKTANNNQPNNSPASQLNQAKNIASKALSGNLTGSATDSVEMGTQVGSQWLLTTLWGSVWVDWTLLSLLGLNVFLAFSLLLPNYVCQFGDDYLIGKWLPSKDLAKWTEIILLMIINAFILTIILMLTYLVYKFATCGTWDLFNSWLSGALPGGDTALSAVQKRCFQ</sequence>
<keyword evidence="1" id="KW-1133">Transmembrane helix</keyword>
<dbReference type="Proteomes" id="UP000229056">
    <property type="component" value="Unassembled WGS sequence"/>
</dbReference>
<feature type="transmembrane region" description="Helical" evidence="1">
    <location>
        <begin position="153"/>
        <end position="178"/>
    </location>
</feature>
<keyword evidence="1" id="KW-0472">Membrane</keyword>
<protein>
    <submittedName>
        <fullName evidence="2">Uncharacterized protein</fullName>
    </submittedName>
</protein>
<feature type="transmembrane region" description="Helical" evidence="1">
    <location>
        <begin position="110"/>
        <end position="132"/>
    </location>
</feature>
<reference evidence="3" key="1">
    <citation type="submission" date="2017-09" db="EMBL/GenBank/DDBJ databases">
        <title>Depth-based differentiation of microbial function through sediment-hosted aquifers and enrichment of novel symbionts in the deep terrestrial subsurface.</title>
        <authorList>
            <person name="Probst A.J."/>
            <person name="Ladd B."/>
            <person name="Jarett J.K."/>
            <person name="Geller-Mcgrath D.E."/>
            <person name="Sieber C.M.K."/>
            <person name="Emerson J.B."/>
            <person name="Anantharaman K."/>
            <person name="Thomas B.C."/>
            <person name="Malmstrom R."/>
            <person name="Stieglmeier M."/>
            <person name="Klingl A."/>
            <person name="Woyke T."/>
            <person name="Ryan C.M."/>
            <person name="Banfield J.F."/>
        </authorList>
    </citation>
    <scope>NUCLEOTIDE SEQUENCE [LARGE SCALE GENOMIC DNA]</scope>
</reference>
<proteinExistence type="predicted"/>
<name>A0A2H0W4I4_9BACT</name>
<dbReference type="AlphaFoldDB" id="A0A2H0W4I4"/>
<evidence type="ECO:0000256" key="1">
    <source>
        <dbReference type="SAM" id="Phobius"/>
    </source>
</evidence>
<dbReference type="EMBL" id="PEZY01000005">
    <property type="protein sequence ID" value="PIS06259.1"/>
    <property type="molecule type" value="Genomic_DNA"/>
</dbReference>
<accession>A0A2H0W4I4</accession>